<dbReference type="EMBL" id="GBRH01183488">
    <property type="protein sequence ID" value="JAE14408.1"/>
    <property type="molecule type" value="Transcribed_RNA"/>
</dbReference>
<sequence length="25" mass="3083">MGHLNYWFNATRRTDFSVQLKRDLL</sequence>
<organism evidence="1">
    <name type="scientific">Arundo donax</name>
    <name type="common">Giant reed</name>
    <name type="synonym">Donax arundinaceus</name>
    <dbReference type="NCBI Taxonomy" id="35708"/>
    <lineage>
        <taxon>Eukaryota</taxon>
        <taxon>Viridiplantae</taxon>
        <taxon>Streptophyta</taxon>
        <taxon>Embryophyta</taxon>
        <taxon>Tracheophyta</taxon>
        <taxon>Spermatophyta</taxon>
        <taxon>Magnoliopsida</taxon>
        <taxon>Liliopsida</taxon>
        <taxon>Poales</taxon>
        <taxon>Poaceae</taxon>
        <taxon>PACMAD clade</taxon>
        <taxon>Arundinoideae</taxon>
        <taxon>Arundineae</taxon>
        <taxon>Arundo</taxon>
    </lineage>
</organism>
<proteinExistence type="predicted"/>
<protein>
    <submittedName>
        <fullName evidence="1">Uncharacterized protein</fullName>
    </submittedName>
</protein>
<reference evidence="1" key="1">
    <citation type="submission" date="2014-09" db="EMBL/GenBank/DDBJ databases">
        <authorList>
            <person name="Magalhaes I.L.F."/>
            <person name="Oliveira U."/>
            <person name="Santos F.R."/>
            <person name="Vidigal T.H.D.A."/>
            <person name="Brescovit A.D."/>
            <person name="Santos A.J."/>
        </authorList>
    </citation>
    <scope>NUCLEOTIDE SEQUENCE</scope>
    <source>
        <tissue evidence="1">Shoot tissue taken approximately 20 cm above the soil surface</tissue>
    </source>
</reference>
<reference evidence="1" key="2">
    <citation type="journal article" date="2015" name="Data Brief">
        <title>Shoot transcriptome of the giant reed, Arundo donax.</title>
        <authorList>
            <person name="Barrero R.A."/>
            <person name="Guerrero F.D."/>
            <person name="Moolhuijzen P."/>
            <person name="Goolsby J.A."/>
            <person name="Tidwell J."/>
            <person name="Bellgard S.E."/>
            <person name="Bellgard M.I."/>
        </authorList>
    </citation>
    <scope>NUCLEOTIDE SEQUENCE</scope>
    <source>
        <tissue evidence="1">Shoot tissue taken approximately 20 cm above the soil surface</tissue>
    </source>
</reference>
<accession>A0A0A9G1A3</accession>
<evidence type="ECO:0000313" key="1">
    <source>
        <dbReference type="EMBL" id="JAE14408.1"/>
    </source>
</evidence>
<dbReference type="AlphaFoldDB" id="A0A0A9G1A3"/>
<name>A0A0A9G1A3_ARUDO</name>